<keyword evidence="2" id="KW-1185">Reference proteome</keyword>
<dbReference type="RefSeq" id="WP_228983926.1">
    <property type="nucleotide sequence ID" value="NZ_CAJQYY010000049.1"/>
</dbReference>
<evidence type="ECO:0008006" key="3">
    <source>
        <dbReference type="Google" id="ProtNLM"/>
    </source>
</evidence>
<dbReference type="EMBL" id="CAJQYY010000049">
    <property type="protein sequence ID" value="CAG4925611.1"/>
    <property type="molecule type" value="Genomic_DNA"/>
</dbReference>
<dbReference type="InterPro" id="IPR027417">
    <property type="entry name" value="P-loop_NTPase"/>
</dbReference>
<proteinExistence type="predicted"/>
<dbReference type="NCBIfam" id="NF041816">
    <property type="entry name" value="Avs3a"/>
    <property type="match status" value="1"/>
</dbReference>
<accession>A0ABM8UB55</accession>
<reference evidence="1 2" key="1">
    <citation type="submission" date="2021-04" db="EMBL/GenBank/DDBJ databases">
        <authorList>
            <person name="Vanwijnsberghe S."/>
        </authorList>
    </citation>
    <scope>NUCLEOTIDE SEQUENCE [LARGE SCALE GENOMIC DNA]</scope>
    <source>
        <strain evidence="1 2">LMG 32171</strain>
    </source>
</reference>
<dbReference type="SUPFAM" id="SSF52540">
    <property type="entry name" value="P-loop containing nucleoside triphosphate hydrolases"/>
    <property type="match status" value="1"/>
</dbReference>
<gene>
    <name evidence="1" type="ORF">R54767_05212</name>
</gene>
<protein>
    <recommendedName>
        <fullName evidence="3">NACHT domain-containing protein</fullName>
    </recommendedName>
</protein>
<comment type="caution">
    <text evidence="1">The sequence shown here is derived from an EMBL/GenBank/DDBJ whole genome shotgun (WGS) entry which is preliminary data.</text>
</comment>
<evidence type="ECO:0000313" key="1">
    <source>
        <dbReference type="EMBL" id="CAG4925611.1"/>
    </source>
</evidence>
<sequence length="2095" mass="235247">MANTNLVRPSRDGDQFHYLWAARRCLKLLSADGGLVAVSIEGPSPDEQRNAEPIQAGEELIDIAEYFGSENIDEALLVRYMQLKHSTLHANDPWTASGLEKTIRGFAKRFAELQRAHAQANLAKKLEFWFVTNRPISTDVVEAVADAAACATPRHEGELRKLEKFTKLEKSELAAFCQLLHFEDHQNGYWDQRNILFQEVSGYLPDADVDAPTQLKELVTRRALSEGEQNPTITKIDVLRALKTDESLLFPAKCLIGDIDDAVSREQEADIINHIIGATNPVIVHASGGVGKSVFATRIGNKLPAGSVCVLYDCFGNGQYRSATGYRHRHKDALVQIANELATIGLCHPLIPTIHADTSAYVRTFIYRLSQALKIVRSANPDALLCVVVDAADNAQMAAEEIGEARSFVRDLIRTDIPDGVRLVFLCRSHRQYLLDPPIGSVSIELRPFSRNETAAFLQKVFLDAGEHDIDEFHLLSSQNPRVQALALSRKLPLPDVLRLLGPNPTSVEDTISHLLDGAIAKLKDASGSTEKERVEKICAGMAALRPLIPIPILSAMSGVEQEAIRSFAYDIGRPLLVTGETIQFLDEPAETWFRDKFRPTAEGLADFVTSLKPLANRSACVASMLPQLMLEAGQFRELVDLALSSAALPEGNALERRDVELQRLQFALKAGLRSQRYVEATKLALKAGGETAGDDRQRKLLQENTDLASDFLELEPIQEIVSRRTFGAGWIGSHHAYEAALLSGRKELTGEARSRLRMAHEWLQNRSRLTTTEREKEKISDHDVVELTLAHLNIHGAIDAVESLGRWRPREVSYRVGRIVVRRLIDHGRWSDIDEIALASKKNLCLALAIAAELREVSRTPPDKTTQHALRQLSKLRVDLDNRGGWDNREAVLDAVTALVEAALKRNLCTHREAVVVLAQYLPAEPPRALASRFSKARFPLLRAYCLQAALERKPIGLTDIAHSELRKEIEKKNEHATSRELREFREDIGSLLPWHTLWASCLLGLIEKEDVADEVEKAHEASAKAAPDRYREAPSTSNEIALLRMDILHHAGATDEVALASFNRWKGQLQRPLSTLTLNALCRLCAQRDETKAAALIYAVESYTLTKNERSDAESKSQDYLEVTRAIFTTSRADAHAYFNEAMEVAGKIGDENLARWDAILDLADRASRIDRPVPKIAYQFARCAELTYDYVVRDKHFAWNSTVRALCGLCPSSTITILSRWRDRQFGWHERLLPVAVEKLIDQNCADPRDALPLIGFQAQWDYDKLLDAVLAKSCSAEERALASSILYRYARFSVFASSALKNLQQVARRHNVTLPGLADAIASSEQKEAAGNNERTRYETPLSAASASAPFPWQDIFAELDVTTTDGLSQAYLKFKQTDPPWSHDSFFMEAMHRIPLGAEARFIETVARAPEFDLYSFRHFLERVPENWKLRPAVSRALASALKEICRRYYMEIRKSRYYELFPFELACAKSGVSQVEIVDVVLASTGETPELIDTGRLFSLVGLLAIKLSHDEALDALTYGLDLFNLALEDKDGDGPWHDAFSPPSDIREAIAGYIWSALASPEAVLRWEAAHAVVELCRFGRQDVVNRLIRIATAGNGGPFVDVRLPFYALHALQWLLIGLARASLEAPSAVAPYFGQLVDWALTNQPHVLIRALASRAALQLVANGCLVDEDGLSDRLKNVNVSPLPVVESDAYERRASRKRNRPAGTDEDSFYFGIDIGPYWYAPLGRVFALSQDDIEAEALKVIREDFSCVAKGRWDDDERARRDLYEEQHTYHSHGSSPRADNLQFYHAYHAMMIVAGRLLATTPTHHDRTYDGDDGFAGWLSDHDLTRRDGRWLWDRRDPEPDSRGTWLERGNDHPDRRLVTEGDFEEALGNGDRLNLWGHWSESDTRREQSTRIYSALVTPARSEALLRALATTTDVHDYAIPSAGSRTEIDEDGFELKGWVLDHSEEKRLDEYDRWAGGVSFPPPRPAPFIAEQMRIETDPDLRFWTDQNETRVIESQIWGYYDEAKRHESSNPNRGSRLQVSASFVTAMLDELNQDLIIEVQIERRRRYQPYESGEKDDDERIKTIAKLYLLGKDGKLRTI</sequence>
<dbReference type="Proteomes" id="UP000789752">
    <property type="component" value="Unassembled WGS sequence"/>
</dbReference>
<name>A0ABM8UB55_9BURK</name>
<evidence type="ECO:0000313" key="2">
    <source>
        <dbReference type="Proteomes" id="UP000789752"/>
    </source>
</evidence>
<organism evidence="1 2">
    <name type="scientific">Paraburkholderia gardini</name>
    <dbReference type="NCBI Taxonomy" id="2823469"/>
    <lineage>
        <taxon>Bacteria</taxon>
        <taxon>Pseudomonadati</taxon>
        <taxon>Pseudomonadota</taxon>
        <taxon>Betaproteobacteria</taxon>
        <taxon>Burkholderiales</taxon>
        <taxon>Burkholderiaceae</taxon>
        <taxon>Paraburkholderia</taxon>
    </lineage>
</organism>